<gene>
    <name evidence="1" type="ORF">ACFQ5G_06920</name>
</gene>
<protein>
    <submittedName>
        <fullName evidence="1">Uncharacterized protein</fullName>
    </submittedName>
</protein>
<evidence type="ECO:0000313" key="2">
    <source>
        <dbReference type="Proteomes" id="UP001597183"/>
    </source>
</evidence>
<dbReference type="InterPro" id="IPR032675">
    <property type="entry name" value="LRR_dom_sf"/>
</dbReference>
<accession>A0ABW4A3L5</accession>
<dbReference type="Proteomes" id="UP001597183">
    <property type="component" value="Unassembled WGS sequence"/>
</dbReference>
<evidence type="ECO:0000313" key="1">
    <source>
        <dbReference type="EMBL" id="MFD1365074.1"/>
    </source>
</evidence>
<sequence>MRALYQLIHDDSSESGLLDPFVLVPLDVLVDWNRENHPGYQDGPFDDAVIFDCTPAGHVRRVSSSNGWITFARDYGMNFAAVDLDPGPLGRIGQVLTYGRDVWAPVDYVTASVTDLLRRAITTLDDERPPPPDPEIRTHRLAGLPTTAQGAILDTEAPVHLADLKTFTDLRSLVVRGKPALVDMSIPAHVPIERLDVETARWQPAALPPTIVDLTLAGNAEPTPIADLAALPNLTRLNLSGAQVSDIEAIPTFPALRVLILNGRQWTTLLATGGKPDGLAAAELGGAAGVGDAARWYQAFGRKGGFHTLSGTRRPTDRA</sequence>
<organism evidence="1 2">
    <name type="scientific">Actinoplanes sichuanensis</name>
    <dbReference type="NCBI Taxonomy" id="512349"/>
    <lineage>
        <taxon>Bacteria</taxon>
        <taxon>Bacillati</taxon>
        <taxon>Actinomycetota</taxon>
        <taxon>Actinomycetes</taxon>
        <taxon>Micromonosporales</taxon>
        <taxon>Micromonosporaceae</taxon>
        <taxon>Actinoplanes</taxon>
    </lineage>
</organism>
<dbReference type="SUPFAM" id="SSF52058">
    <property type="entry name" value="L domain-like"/>
    <property type="match status" value="1"/>
</dbReference>
<dbReference type="RefSeq" id="WP_378078421.1">
    <property type="nucleotide sequence ID" value="NZ_JBHTMK010000007.1"/>
</dbReference>
<comment type="caution">
    <text evidence="1">The sequence shown here is derived from an EMBL/GenBank/DDBJ whole genome shotgun (WGS) entry which is preliminary data.</text>
</comment>
<keyword evidence="2" id="KW-1185">Reference proteome</keyword>
<proteinExistence type="predicted"/>
<dbReference type="EMBL" id="JBHTMK010000007">
    <property type="protein sequence ID" value="MFD1365074.1"/>
    <property type="molecule type" value="Genomic_DNA"/>
</dbReference>
<dbReference type="Gene3D" id="3.80.10.10">
    <property type="entry name" value="Ribonuclease Inhibitor"/>
    <property type="match status" value="1"/>
</dbReference>
<name>A0ABW4A3L5_9ACTN</name>
<reference evidence="2" key="1">
    <citation type="journal article" date="2019" name="Int. J. Syst. Evol. Microbiol.">
        <title>The Global Catalogue of Microorganisms (GCM) 10K type strain sequencing project: providing services to taxonomists for standard genome sequencing and annotation.</title>
        <authorList>
            <consortium name="The Broad Institute Genomics Platform"/>
            <consortium name="The Broad Institute Genome Sequencing Center for Infectious Disease"/>
            <person name="Wu L."/>
            <person name="Ma J."/>
        </authorList>
    </citation>
    <scope>NUCLEOTIDE SEQUENCE [LARGE SCALE GENOMIC DNA]</scope>
    <source>
        <strain evidence="2">CCM 7526</strain>
    </source>
</reference>